<dbReference type="RefSeq" id="WP_092602982.1">
    <property type="nucleotide sequence ID" value="NZ_FNJR01000010.1"/>
</dbReference>
<dbReference type="STRING" id="405564.SAMN04487905_11029"/>
<dbReference type="Proteomes" id="UP000199497">
    <property type="component" value="Unassembled WGS sequence"/>
</dbReference>
<dbReference type="OrthoDB" id="3683556at2"/>
<gene>
    <name evidence="2" type="ORF">SAMN04487905_11029</name>
</gene>
<accession>A0A1H0VZA8</accession>
<feature type="domain" description="DUF4873" evidence="1">
    <location>
        <begin position="10"/>
        <end position="99"/>
    </location>
</feature>
<dbReference type="InterPro" id="IPR032371">
    <property type="entry name" value="DUF4873"/>
</dbReference>
<evidence type="ECO:0000259" key="1">
    <source>
        <dbReference type="Pfam" id="PF16170"/>
    </source>
</evidence>
<evidence type="ECO:0000313" key="2">
    <source>
        <dbReference type="EMBL" id="SDP83565.1"/>
    </source>
</evidence>
<dbReference type="EMBL" id="FNJR01000010">
    <property type="protein sequence ID" value="SDP83565.1"/>
    <property type="molecule type" value="Genomic_DNA"/>
</dbReference>
<name>A0A1H0VZA8_9ACTN</name>
<sequence length="111" mass="12405">MPQQGHEHDEDDYNGEAVIFTAERHATVHVVLRGNFQPIDGRFHWYGRAEASGELDEIADGRKTDVVLRTPHGEAVATLSEPDPWNRYRITGLGRPPFPLDSELVELDGTG</sequence>
<protein>
    <recommendedName>
        <fullName evidence="1">DUF4873 domain-containing protein</fullName>
    </recommendedName>
</protein>
<evidence type="ECO:0000313" key="3">
    <source>
        <dbReference type="Proteomes" id="UP000199497"/>
    </source>
</evidence>
<dbReference type="AlphaFoldDB" id="A0A1H0VZA8"/>
<proteinExistence type="predicted"/>
<keyword evidence="3" id="KW-1185">Reference proteome</keyword>
<organism evidence="2 3">
    <name type="scientific">Actinopolyspora xinjiangensis</name>
    <dbReference type="NCBI Taxonomy" id="405564"/>
    <lineage>
        <taxon>Bacteria</taxon>
        <taxon>Bacillati</taxon>
        <taxon>Actinomycetota</taxon>
        <taxon>Actinomycetes</taxon>
        <taxon>Actinopolysporales</taxon>
        <taxon>Actinopolysporaceae</taxon>
        <taxon>Actinopolyspora</taxon>
    </lineage>
</organism>
<reference evidence="3" key="1">
    <citation type="submission" date="2016-10" db="EMBL/GenBank/DDBJ databases">
        <authorList>
            <person name="Varghese N."/>
            <person name="Submissions S."/>
        </authorList>
    </citation>
    <scope>NUCLEOTIDE SEQUENCE [LARGE SCALE GENOMIC DNA]</scope>
    <source>
        <strain evidence="3">DSM 46732</strain>
    </source>
</reference>
<dbReference type="Pfam" id="PF16170">
    <property type="entry name" value="DUF4873"/>
    <property type="match status" value="1"/>
</dbReference>